<keyword evidence="3" id="KW-1185">Reference proteome</keyword>
<evidence type="ECO:0000313" key="2">
    <source>
        <dbReference type="EMBL" id="MCI63318.1"/>
    </source>
</evidence>
<dbReference type="Proteomes" id="UP000265520">
    <property type="component" value="Unassembled WGS sequence"/>
</dbReference>
<dbReference type="EMBL" id="LXQA010634923">
    <property type="protein sequence ID" value="MCI63318.1"/>
    <property type="molecule type" value="Genomic_DNA"/>
</dbReference>
<evidence type="ECO:0000313" key="3">
    <source>
        <dbReference type="Proteomes" id="UP000265520"/>
    </source>
</evidence>
<proteinExistence type="predicted"/>
<sequence>MILGRRGGQGEEEGEEDGEKEGADTEGEGGMKVEERMVGEYACPEFIFFKLEEKRIYRPWRRGVIVKLLGRRIGYKA</sequence>
<dbReference type="AlphaFoldDB" id="A0A392TQY3"/>
<feature type="compositionally biased region" description="Acidic residues" evidence="1">
    <location>
        <begin position="10"/>
        <end position="27"/>
    </location>
</feature>
<feature type="region of interest" description="Disordered" evidence="1">
    <location>
        <begin position="1"/>
        <end position="31"/>
    </location>
</feature>
<accession>A0A392TQY3</accession>
<name>A0A392TQY3_9FABA</name>
<comment type="caution">
    <text evidence="2">The sequence shown here is derived from an EMBL/GenBank/DDBJ whole genome shotgun (WGS) entry which is preliminary data.</text>
</comment>
<feature type="non-terminal residue" evidence="2">
    <location>
        <position position="77"/>
    </location>
</feature>
<reference evidence="2 3" key="1">
    <citation type="journal article" date="2018" name="Front. Plant Sci.">
        <title>Red Clover (Trifolium pratense) and Zigzag Clover (T. medium) - A Picture of Genomic Similarities and Differences.</title>
        <authorList>
            <person name="Dluhosova J."/>
            <person name="Istvanek J."/>
            <person name="Nedelnik J."/>
            <person name="Repkova J."/>
        </authorList>
    </citation>
    <scope>NUCLEOTIDE SEQUENCE [LARGE SCALE GENOMIC DNA]</scope>
    <source>
        <strain evidence="3">cv. 10/8</strain>
        <tissue evidence="2">Leaf</tissue>
    </source>
</reference>
<protein>
    <submittedName>
        <fullName evidence="2">Uncharacterized protein</fullName>
    </submittedName>
</protein>
<organism evidence="2 3">
    <name type="scientific">Trifolium medium</name>
    <dbReference type="NCBI Taxonomy" id="97028"/>
    <lineage>
        <taxon>Eukaryota</taxon>
        <taxon>Viridiplantae</taxon>
        <taxon>Streptophyta</taxon>
        <taxon>Embryophyta</taxon>
        <taxon>Tracheophyta</taxon>
        <taxon>Spermatophyta</taxon>
        <taxon>Magnoliopsida</taxon>
        <taxon>eudicotyledons</taxon>
        <taxon>Gunneridae</taxon>
        <taxon>Pentapetalae</taxon>
        <taxon>rosids</taxon>
        <taxon>fabids</taxon>
        <taxon>Fabales</taxon>
        <taxon>Fabaceae</taxon>
        <taxon>Papilionoideae</taxon>
        <taxon>50 kb inversion clade</taxon>
        <taxon>NPAAA clade</taxon>
        <taxon>Hologalegina</taxon>
        <taxon>IRL clade</taxon>
        <taxon>Trifolieae</taxon>
        <taxon>Trifolium</taxon>
    </lineage>
</organism>
<evidence type="ECO:0000256" key="1">
    <source>
        <dbReference type="SAM" id="MobiDB-lite"/>
    </source>
</evidence>